<dbReference type="PROSITE" id="PS50206">
    <property type="entry name" value="RHODANESE_3"/>
    <property type="match status" value="2"/>
</dbReference>
<evidence type="ECO:0000256" key="2">
    <source>
        <dbReference type="ARBA" id="ARBA00022737"/>
    </source>
</evidence>
<evidence type="ECO:0000256" key="1">
    <source>
        <dbReference type="ARBA" id="ARBA00022679"/>
    </source>
</evidence>
<dbReference type="Proteomes" id="UP001295684">
    <property type="component" value="Unassembled WGS sequence"/>
</dbReference>
<keyword evidence="6" id="KW-1185">Reference proteome</keyword>
<sequence length="272" mass="30862">MSNLFIKSDALFRMLTEKKSVGLKLLYVGMGESAHKNFYTKSLPNANILDLHEFTENSPNLFTTPSPVLFNRMMKKLNILETNEVVFYNGISTAKAWFIMKYYGHPSTRILNGGIREWNEKGYPVNIHKSAIDYTTTKCTTFTAKEPKEEMLIDYTEVLEKIGKSDVQIVDVRTEDQYDSKEHNGKGHIPGAINIPYSEFYTQEGFLKEKDQINELVASAGLDKDKETIAYCHGGVTACIGYSAFEEVGFGKVRMYDGSWAEYSSKDETKDI</sequence>
<evidence type="ECO:0000259" key="4">
    <source>
        <dbReference type="PROSITE" id="PS50206"/>
    </source>
</evidence>
<dbReference type="SMART" id="SM00450">
    <property type="entry name" value="RHOD"/>
    <property type="match status" value="2"/>
</dbReference>
<comment type="caution">
    <text evidence="5">The sequence shown here is derived from an EMBL/GenBank/DDBJ whole genome shotgun (WGS) entry which is preliminary data.</text>
</comment>
<dbReference type="PROSITE" id="PS00683">
    <property type="entry name" value="RHODANESE_2"/>
    <property type="match status" value="1"/>
</dbReference>
<dbReference type="Pfam" id="PF00581">
    <property type="entry name" value="Rhodanese"/>
    <property type="match status" value="1"/>
</dbReference>
<evidence type="ECO:0000256" key="3">
    <source>
        <dbReference type="RuleBase" id="RU000507"/>
    </source>
</evidence>
<dbReference type="EMBL" id="CAMPGE010027434">
    <property type="protein sequence ID" value="CAI2385064.1"/>
    <property type="molecule type" value="Genomic_DNA"/>
</dbReference>
<evidence type="ECO:0000313" key="6">
    <source>
        <dbReference type="Proteomes" id="UP001295684"/>
    </source>
</evidence>
<proteinExistence type="predicted"/>
<dbReference type="InterPro" id="IPR001307">
    <property type="entry name" value="Thiosulphate_STrfase_CS"/>
</dbReference>
<dbReference type="InterPro" id="IPR001763">
    <property type="entry name" value="Rhodanese-like_dom"/>
</dbReference>
<organism evidence="5 6">
    <name type="scientific">Euplotes crassus</name>
    <dbReference type="NCBI Taxonomy" id="5936"/>
    <lineage>
        <taxon>Eukaryota</taxon>
        <taxon>Sar</taxon>
        <taxon>Alveolata</taxon>
        <taxon>Ciliophora</taxon>
        <taxon>Intramacronucleata</taxon>
        <taxon>Spirotrichea</taxon>
        <taxon>Hypotrichia</taxon>
        <taxon>Euplotida</taxon>
        <taxon>Euplotidae</taxon>
        <taxon>Moneuplotes</taxon>
    </lineage>
</organism>
<dbReference type="CDD" id="cd01449">
    <property type="entry name" value="TST_Repeat_2"/>
    <property type="match status" value="1"/>
</dbReference>
<dbReference type="InterPro" id="IPR045078">
    <property type="entry name" value="TST/MPST-like"/>
</dbReference>
<dbReference type="PANTHER" id="PTHR11364:SF27">
    <property type="entry name" value="SULFURTRANSFERASE"/>
    <property type="match status" value="1"/>
</dbReference>
<dbReference type="InterPro" id="IPR036873">
    <property type="entry name" value="Rhodanese-like_dom_sf"/>
</dbReference>
<feature type="domain" description="Rhodanese" evidence="4">
    <location>
        <begin position="163"/>
        <end position="272"/>
    </location>
</feature>
<gene>
    <name evidence="5" type="ORF">ECRASSUSDP1_LOCUS26606</name>
</gene>
<name>A0AAD1Y5U6_EUPCR</name>
<dbReference type="AlphaFoldDB" id="A0AAD1Y5U6"/>
<dbReference type="SUPFAM" id="SSF52821">
    <property type="entry name" value="Rhodanese/Cell cycle control phosphatase"/>
    <property type="match status" value="2"/>
</dbReference>
<dbReference type="PANTHER" id="PTHR11364">
    <property type="entry name" value="THIOSULFATE SULFERTANSFERASE"/>
    <property type="match status" value="1"/>
</dbReference>
<protein>
    <recommendedName>
        <fullName evidence="3">Sulfurtransferase</fullName>
    </recommendedName>
</protein>
<keyword evidence="1 3" id="KW-0808">Transferase</keyword>
<evidence type="ECO:0000313" key="5">
    <source>
        <dbReference type="EMBL" id="CAI2385064.1"/>
    </source>
</evidence>
<dbReference type="GO" id="GO:0004792">
    <property type="term" value="F:thiosulfate-cyanide sulfurtransferase activity"/>
    <property type="evidence" value="ECO:0007669"/>
    <property type="project" value="InterPro"/>
</dbReference>
<dbReference type="Gene3D" id="3.40.250.10">
    <property type="entry name" value="Rhodanese-like domain"/>
    <property type="match status" value="2"/>
</dbReference>
<accession>A0AAD1Y5U6</accession>
<feature type="domain" description="Rhodanese" evidence="4">
    <location>
        <begin position="43"/>
        <end position="127"/>
    </location>
</feature>
<reference evidence="5" key="1">
    <citation type="submission" date="2023-07" db="EMBL/GenBank/DDBJ databases">
        <authorList>
            <consortium name="AG Swart"/>
            <person name="Singh M."/>
            <person name="Singh A."/>
            <person name="Seah K."/>
            <person name="Emmerich C."/>
        </authorList>
    </citation>
    <scope>NUCLEOTIDE SEQUENCE</scope>
    <source>
        <strain evidence="5">DP1</strain>
    </source>
</reference>
<keyword evidence="2" id="KW-0677">Repeat</keyword>